<keyword evidence="3 5" id="KW-0862">Zinc</keyword>
<dbReference type="OMA" id="KCSSRCA"/>
<evidence type="ECO:0000259" key="6">
    <source>
        <dbReference type="SMART" id="SM00829"/>
    </source>
</evidence>
<dbReference type="InterPro" id="IPR002328">
    <property type="entry name" value="ADH_Zn_CS"/>
</dbReference>
<proteinExistence type="inferred from homology"/>
<evidence type="ECO:0000256" key="5">
    <source>
        <dbReference type="RuleBase" id="RU361277"/>
    </source>
</evidence>
<dbReference type="Gene3D" id="3.40.50.720">
    <property type="entry name" value="NAD(P)-binding Rossmann-like Domain"/>
    <property type="match status" value="1"/>
</dbReference>
<comment type="caution">
    <text evidence="7">The sequence shown here is derived from an EMBL/GenBank/DDBJ whole genome shotgun (WGS) entry which is preliminary data.</text>
</comment>
<evidence type="ECO:0000256" key="2">
    <source>
        <dbReference type="ARBA" id="ARBA00022723"/>
    </source>
</evidence>
<dbReference type="Proteomes" id="UP000241587">
    <property type="component" value="Unassembled WGS sequence"/>
</dbReference>
<accession>A0A2T4GQU6</accession>
<dbReference type="InterPro" id="IPR036291">
    <property type="entry name" value="NAD(P)-bd_dom_sf"/>
</dbReference>
<dbReference type="Gene3D" id="3.90.180.10">
    <property type="entry name" value="Medium-chain alcohol dehydrogenases, catalytic domain"/>
    <property type="match status" value="1"/>
</dbReference>
<dbReference type="AlphaFoldDB" id="A0A2T4GQU6"/>
<dbReference type="InterPro" id="IPR011032">
    <property type="entry name" value="GroES-like_sf"/>
</dbReference>
<gene>
    <name evidence="7" type="ORF">FCULG_00000748</name>
</gene>
<comment type="similarity">
    <text evidence="5">Belongs to the zinc-containing alcohol dehydrogenase family.</text>
</comment>
<evidence type="ECO:0000256" key="4">
    <source>
        <dbReference type="ARBA" id="ARBA00023002"/>
    </source>
</evidence>
<name>A0A2T4GQU6_FUSCU</name>
<dbReference type="CDD" id="cd08284">
    <property type="entry name" value="FDH_like_2"/>
    <property type="match status" value="1"/>
</dbReference>
<feature type="domain" description="Enoyl reductase (ER)" evidence="6">
    <location>
        <begin position="14"/>
        <end position="352"/>
    </location>
</feature>
<organism evidence="7 8">
    <name type="scientific">Fusarium culmorum</name>
    <dbReference type="NCBI Taxonomy" id="5516"/>
    <lineage>
        <taxon>Eukaryota</taxon>
        <taxon>Fungi</taxon>
        <taxon>Dikarya</taxon>
        <taxon>Ascomycota</taxon>
        <taxon>Pezizomycotina</taxon>
        <taxon>Sordariomycetes</taxon>
        <taxon>Hypocreomycetidae</taxon>
        <taxon>Hypocreales</taxon>
        <taxon>Nectriaceae</taxon>
        <taxon>Fusarium</taxon>
    </lineage>
</organism>
<dbReference type="InterPro" id="IPR020843">
    <property type="entry name" value="ER"/>
</dbReference>
<dbReference type="SUPFAM" id="SSF51735">
    <property type="entry name" value="NAD(P)-binding Rossmann-fold domains"/>
    <property type="match status" value="1"/>
</dbReference>
<dbReference type="GO" id="GO:0016491">
    <property type="term" value="F:oxidoreductase activity"/>
    <property type="evidence" value="ECO:0007669"/>
    <property type="project" value="UniProtKB-KW"/>
</dbReference>
<sequence length="455" mass="49905">MSLQSTMKAVVFDGLYKISVQDRPVPQIRDGRDIIVKVYAAGLCGSELHIYRGHQPSGTGFIMGHEFTGTVVQVGSDVKTINIGDKVVAPFTASCGNCFFCNNGCSARCVESQLFGCETLDGGQAEYVRIPMADGTAVKAPETISDEALLLMADIFPTGFYGVKSAMELVPSQNIQEATLVVVGCGPVGLCAILAATHFKPRHLFAIDSVESRLEQARKLGAEPLNFETDRAGLEARIREVTEGRGADMVVEVVGQAPALRTAFDIVRPFGAISSIGVHNKEIPWTGDDAYTKNIRVQMGRCPVRSVFNEALHLLEQKQDKIGFLFDHKMPLAQAPEGYTLFEQRKTQKVVFTLVIMHCCQNKSLLSWAFVLDGIEDIGERFDGPFFLRMHCQHPFELWSLIQGFACSLLTFQGSNLVVRVDVEPARWQASDQGPMSCCFMNVEGGPIMLILQVV</sequence>
<dbReference type="SUPFAM" id="SSF50129">
    <property type="entry name" value="GroES-like"/>
    <property type="match status" value="1"/>
</dbReference>
<dbReference type="PROSITE" id="PS00059">
    <property type="entry name" value="ADH_ZINC"/>
    <property type="match status" value="1"/>
</dbReference>
<dbReference type="EMBL" id="PVEM01000012">
    <property type="protein sequence ID" value="PTD05937.1"/>
    <property type="molecule type" value="Genomic_DNA"/>
</dbReference>
<comment type="cofactor">
    <cofactor evidence="1 5">
        <name>Zn(2+)</name>
        <dbReference type="ChEBI" id="CHEBI:29105"/>
    </cofactor>
</comment>
<keyword evidence="2 5" id="KW-0479">Metal-binding</keyword>
<dbReference type="Pfam" id="PF08240">
    <property type="entry name" value="ADH_N"/>
    <property type="match status" value="1"/>
</dbReference>
<evidence type="ECO:0000256" key="1">
    <source>
        <dbReference type="ARBA" id="ARBA00001947"/>
    </source>
</evidence>
<dbReference type="SMART" id="SM00829">
    <property type="entry name" value="PKS_ER"/>
    <property type="match status" value="1"/>
</dbReference>
<dbReference type="Pfam" id="PF00107">
    <property type="entry name" value="ADH_zinc_N"/>
    <property type="match status" value="1"/>
</dbReference>
<protein>
    <submittedName>
        <fullName evidence="7">Putative zinc-type alcohol dehydrogenase-like protein YbdR</fullName>
    </submittedName>
</protein>
<evidence type="ECO:0000313" key="7">
    <source>
        <dbReference type="EMBL" id="PTD05937.1"/>
    </source>
</evidence>
<dbReference type="GO" id="GO:0008270">
    <property type="term" value="F:zinc ion binding"/>
    <property type="evidence" value="ECO:0007669"/>
    <property type="project" value="InterPro"/>
</dbReference>
<dbReference type="InterPro" id="IPR013154">
    <property type="entry name" value="ADH-like_N"/>
</dbReference>
<keyword evidence="4" id="KW-0560">Oxidoreductase</keyword>
<dbReference type="InterPro" id="IPR013149">
    <property type="entry name" value="ADH-like_C"/>
</dbReference>
<dbReference type="PANTHER" id="PTHR42813">
    <property type="entry name" value="ZINC-TYPE ALCOHOL DEHYDROGENASE-LIKE"/>
    <property type="match status" value="1"/>
</dbReference>
<reference evidence="7 8" key="1">
    <citation type="submission" date="2018-02" db="EMBL/GenBank/DDBJ databases">
        <title>Fusarium culmorum secondary metabolites in fungal-bacterial-plant interactions.</title>
        <authorList>
            <person name="Schmidt R."/>
        </authorList>
    </citation>
    <scope>NUCLEOTIDE SEQUENCE [LARGE SCALE GENOMIC DNA]</scope>
    <source>
        <strain evidence="7 8">PV</strain>
    </source>
</reference>
<dbReference type="PANTHER" id="PTHR42813:SF2">
    <property type="entry name" value="DEHYDROGENASE, ZINC-CONTAINING, PUTATIVE (AFU_ORTHOLOGUE AFUA_2G02810)-RELATED"/>
    <property type="match status" value="1"/>
</dbReference>
<keyword evidence="8" id="KW-1185">Reference proteome</keyword>
<dbReference type="OrthoDB" id="442947at2759"/>
<evidence type="ECO:0000313" key="8">
    <source>
        <dbReference type="Proteomes" id="UP000241587"/>
    </source>
</evidence>
<evidence type="ECO:0000256" key="3">
    <source>
        <dbReference type="ARBA" id="ARBA00022833"/>
    </source>
</evidence>